<dbReference type="InterPro" id="IPR036779">
    <property type="entry name" value="LysM_dom_sf"/>
</dbReference>
<evidence type="ECO:0000313" key="2">
    <source>
        <dbReference type="EMBL" id="RWR94725.1"/>
    </source>
</evidence>
<feature type="chain" id="PRO_5018649332" description="LysM domain-containing protein" evidence="1">
    <location>
        <begin position="21"/>
        <end position="79"/>
    </location>
</feature>
<evidence type="ECO:0008006" key="4">
    <source>
        <dbReference type="Google" id="ProtNLM"/>
    </source>
</evidence>
<dbReference type="Proteomes" id="UP000283530">
    <property type="component" value="Unassembled WGS sequence"/>
</dbReference>
<dbReference type="PANTHER" id="PTHR33648">
    <property type="entry name" value="EMBRYO SAC 1"/>
    <property type="match status" value="1"/>
</dbReference>
<evidence type="ECO:0000256" key="1">
    <source>
        <dbReference type="SAM" id="SignalP"/>
    </source>
</evidence>
<dbReference type="PANTHER" id="PTHR33648:SF15">
    <property type="entry name" value="OS04G0572800 PROTEIN"/>
    <property type="match status" value="1"/>
</dbReference>
<evidence type="ECO:0000313" key="3">
    <source>
        <dbReference type="Proteomes" id="UP000283530"/>
    </source>
</evidence>
<name>A0A3S3P6Q4_9MAGN</name>
<dbReference type="Gene3D" id="3.10.350.10">
    <property type="entry name" value="LysM domain"/>
    <property type="match status" value="1"/>
</dbReference>
<feature type="signal peptide" evidence="1">
    <location>
        <begin position="1"/>
        <end position="20"/>
    </location>
</feature>
<dbReference type="CDD" id="cd00118">
    <property type="entry name" value="LysM"/>
    <property type="match status" value="1"/>
</dbReference>
<organism evidence="2 3">
    <name type="scientific">Cinnamomum micranthum f. kanehirae</name>
    <dbReference type="NCBI Taxonomy" id="337451"/>
    <lineage>
        <taxon>Eukaryota</taxon>
        <taxon>Viridiplantae</taxon>
        <taxon>Streptophyta</taxon>
        <taxon>Embryophyta</taxon>
        <taxon>Tracheophyta</taxon>
        <taxon>Spermatophyta</taxon>
        <taxon>Magnoliopsida</taxon>
        <taxon>Magnoliidae</taxon>
        <taxon>Laurales</taxon>
        <taxon>Lauraceae</taxon>
        <taxon>Cinnamomum</taxon>
    </lineage>
</organism>
<protein>
    <recommendedName>
        <fullName evidence="4">LysM domain-containing protein</fullName>
    </recommendedName>
</protein>
<accession>A0A3S3P6Q4</accession>
<proteinExistence type="predicted"/>
<dbReference type="AlphaFoldDB" id="A0A3S3P6Q4"/>
<gene>
    <name evidence="2" type="ORF">CKAN_02403400</name>
</gene>
<keyword evidence="3" id="KW-1185">Reference proteome</keyword>
<dbReference type="InterPro" id="IPR018392">
    <property type="entry name" value="LysM"/>
</dbReference>
<dbReference type="OrthoDB" id="1417267at2759"/>
<sequence length="79" mass="8685">MKRVLAVLVIFHVVFGGSFAIRELRKGACEEVYVVRDGETLQSISERCNAPFILIDNPHVLDTDDVVPGTVLTVRSSKG</sequence>
<reference evidence="2 3" key="1">
    <citation type="journal article" date="2019" name="Nat. Plants">
        <title>Stout camphor tree genome fills gaps in understanding of flowering plant genome evolution.</title>
        <authorList>
            <person name="Chaw S.M."/>
            <person name="Liu Y.C."/>
            <person name="Wu Y.W."/>
            <person name="Wang H.Y."/>
            <person name="Lin C.I."/>
            <person name="Wu C.S."/>
            <person name="Ke H.M."/>
            <person name="Chang L.Y."/>
            <person name="Hsu C.Y."/>
            <person name="Yang H.T."/>
            <person name="Sudianto E."/>
            <person name="Hsu M.H."/>
            <person name="Wu K.P."/>
            <person name="Wang L.N."/>
            <person name="Leebens-Mack J.H."/>
            <person name="Tsai I.J."/>
        </authorList>
    </citation>
    <scope>NUCLEOTIDE SEQUENCE [LARGE SCALE GENOMIC DNA]</scope>
    <source>
        <strain evidence="3">cv. Chaw 1501</strain>
        <tissue evidence="2">Young leaves</tissue>
    </source>
</reference>
<comment type="caution">
    <text evidence="2">The sequence shown here is derived from an EMBL/GenBank/DDBJ whole genome shotgun (WGS) entry which is preliminary data.</text>
</comment>
<keyword evidence="1" id="KW-0732">Signal</keyword>
<dbReference type="EMBL" id="QPKB01000011">
    <property type="protein sequence ID" value="RWR94725.1"/>
    <property type="molecule type" value="Genomic_DNA"/>
</dbReference>